<accession>A0AAQ3VWF7</accession>
<feature type="transmembrane region" description="Helical" evidence="2">
    <location>
        <begin position="27"/>
        <end position="51"/>
    </location>
</feature>
<feature type="compositionally biased region" description="Gly residues" evidence="1">
    <location>
        <begin position="385"/>
        <end position="400"/>
    </location>
</feature>
<sequence length="400" mass="45179">MGNTTSDRAAASTWYDRYKKRFNKRYICAWIYLIIGMSLSLLLFLVALVGVSNYIDSKEEVAELEKERSLLREKRQPSMTDDFLKKFEESQEEFTHDWQTSKDSYTVTISGQELLIDRKNIFVSDNAKVLKNETKRKVYQMNKEFSQFKDGQQLMVVTIQSLPKSATIESFATELFNQLGIGQADKNNGVLFMMSIDDRKTRIEVGYGLEATMTDAQAGSILENEETVSDFRDEEYDTGINRILDQLYSRLGSITPEYDLKIKNAEEELNSTTEVIIFLVVCSLLFLVSSVLIFIKTKKLRKQMNQLSEDDIYFLYLTGTPFIFSVRKLKARIDTGRIMSKHTGAVRKGKNILVGNYLYDSTGAIITRDYTSYNSSSDSNSSGDSFGGGSSGGGGASGGW</sequence>
<dbReference type="EMBL" id="CP147247">
    <property type="protein sequence ID" value="WYJ91249.1"/>
    <property type="molecule type" value="Genomic_DNA"/>
</dbReference>
<evidence type="ECO:0000256" key="1">
    <source>
        <dbReference type="SAM" id="MobiDB-lite"/>
    </source>
</evidence>
<evidence type="ECO:0000256" key="2">
    <source>
        <dbReference type="SAM" id="Phobius"/>
    </source>
</evidence>
<evidence type="ECO:0000259" key="3">
    <source>
        <dbReference type="Pfam" id="PF04536"/>
    </source>
</evidence>
<dbReference type="Gene3D" id="3.10.310.50">
    <property type="match status" value="1"/>
</dbReference>
<organism evidence="4 5">
    <name type="scientific">Candidatus Enterococcus clewellii</name>
    <dbReference type="NCBI Taxonomy" id="1834193"/>
    <lineage>
        <taxon>Bacteria</taxon>
        <taxon>Bacillati</taxon>
        <taxon>Bacillota</taxon>
        <taxon>Bacilli</taxon>
        <taxon>Lactobacillales</taxon>
        <taxon>Enterococcaceae</taxon>
        <taxon>Enterococcus</taxon>
    </lineage>
</organism>
<feature type="region of interest" description="Disordered" evidence="1">
    <location>
        <begin position="377"/>
        <end position="400"/>
    </location>
</feature>
<feature type="transmembrane region" description="Helical" evidence="2">
    <location>
        <begin position="275"/>
        <end position="295"/>
    </location>
</feature>
<protein>
    <recommendedName>
        <fullName evidence="3">TPM domain-containing protein</fullName>
    </recommendedName>
</protein>
<reference evidence="4" key="2">
    <citation type="submission" date="2024-03" db="EMBL/GenBank/DDBJ databases">
        <title>The Genome Sequence of Enterococcus sp. DIV0242b.</title>
        <authorList>
            <consortium name="The Broad Institute Genomics Platform"/>
            <consortium name="The Broad Institute Microbial Omics Core"/>
            <consortium name="The Broad Institute Genomic Center for Infectious Diseases"/>
            <person name="Earl A."/>
            <person name="Manson A."/>
            <person name="Gilmore M."/>
            <person name="Schwartman J."/>
            <person name="Shea T."/>
            <person name="Abouelleil A."/>
            <person name="Cao P."/>
            <person name="Chapman S."/>
            <person name="Cusick C."/>
            <person name="Young S."/>
            <person name="Neafsey D."/>
            <person name="Nusbaum C."/>
            <person name="Birren B."/>
        </authorList>
    </citation>
    <scope>NUCLEOTIDE SEQUENCE</scope>
    <source>
        <strain evidence="4">9E7_DIV0242</strain>
    </source>
</reference>
<proteinExistence type="predicted"/>
<dbReference type="AlphaFoldDB" id="A0AAQ3VWF7"/>
<evidence type="ECO:0000313" key="5">
    <source>
        <dbReference type="Proteomes" id="UP000195141"/>
    </source>
</evidence>
<gene>
    <name evidence="4" type="ORF">A5888_003017</name>
</gene>
<dbReference type="PANTHER" id="PTHR30373">
    <property type="entry name" value="UPF0603 PROTEIN YGCG"/>
    <property type="match status" value="1"/>
</dbReference>
<dbReference type="InterPro" id="IPR007621">
    <property type="entry name" value="TPM_dom"/>
</dbReference>
<feature type="domain" description="TPM" evidence="3">
    <location>
        <begin position="123"/>
        <end position="248"/>
    </location>
</feature>
<keyword evidence="2" id="KW-0812">Transmembrane</keyword>
<evidence type="ECO:0000313" key="4">
    <source>
        <dbReference type="EMBL" id="WYJ91249.1"/>
    </source>
</evidence>
<keyword evidence="2" id="KW-1133">Transmembrane helix</keyword>
<dbReference type="PANTHER" id="PTHR30373:SF2">
    <property type="entry name" value="UPF0603 PROTEIN YGCG"/>
    <property type="match status" value="1"/>
</dbReference>
<name>A0AAQ3VWF7_9ENTE</name>
<dbReference type="RefSeq" id="WP_339101671.1">
    <property type="nucleotide sequence ID" value="NZ_CP147247.1"/>
</dbReference>
<keyword evidence="2" id="KW-0472">Membrane</keyword>
<dbReference type="Proteomes" id="UP000195141">
    <property type="component" value="Chromosome"/>
</dbReference>
<reference evidence="4" key="1">
    <citation type="submission" date="2017-05" db="EMBL/GenBank/DDBJ databases">
        <authorList>
            <consortium name="The Broad Institute Genomics Platform"/>
            <consortium name="The Broad Institute Genomic Center for Infectious Diseases"/>
            <person name="Earl A."/>
            <person name="Manson A."/>
            <person name="Schwartman J."/>
            <person name="Gilmore M."/>
            <person name="Abouelleil A."/>
            <person name="Cao P."/>
            <person name="Chapman S."/>
            <person name="Cusick C."/>
            <person name="Shea T."/>
            <person name="Young S."/>
            <person name="Neafsey D."/>
            <person name="Nusbaum C."/>
            <person name="Birren B."/>
        </authorList>
    </citation>
    <scope>NUCLEOTIDE SEQUENCE</scope>
    <source>
        <strain evidence="4">9E7_DIV0242</strain>
    </source>
</reference>
<keyword evidence="5" id="KW-1185">Reference proteome</keyword>
<dbReference type="Pfam" id="PF04536">
    <property type="entry name" value="TPM_phosphatase"/>
    <property type="match status" value="1"/>
</dbReference>